<dbReference type="GO" id="GO:0046872">
    <property type="term" value="F:metal ion binding"/>
    <property type="evidence" value="ECO:0007669"/>
    <property type="project" value="UniProtKB-UniRule"/>
</dbReference>
<keyword evidence="5 16" id="KW-0540">Nuclease</keyword>
<dbReference type="FunFam" id="3.40.50.10130:FF:000005">
    <property type="entry name" value="crossover junction endonuclease MUS81 isoform X1"/>
    <property type="match status" value="1"/>
</dbReference>
<dbReference type="SMART" id="SM00891">
    <property type="entry name" value="ERCC4"/>
    <property type="match status" value="1"/>
</dbReference>
<dbReference type="Pfam" id="PF02732">
    <property type="entry name" value="ERCC4"/>
    <property type="match status" value="1"/>
</dbReference>
<evidence type="ECO:0000256" key="3">
    <source>
        <dbReference type="ARBA" id="ARBA00010015"/>
    </source>
</evidence>
<dbReference type="GO" id="GO:0000712">
    <property type="term" value="P:resolution of meiotic recombination intermediates"/>
    <property type="evidence" value="ECO:0007669"/>
    <property type="project" value="TreeGrafter"/>
</dbReference>
<dbReference type="GO" id="GO:0005634">
    <property type="term" value="C:nucleus"/>
    <property type="evidence" value="ECO:0007669"/>
    <property type="project" value="UniProtKB-SubCell"/>
</dbReference>
<evidence type="ECO:0000256" key="7">
    <source>
        <dbReference type="ARBA" id="ARBA00022759"/>
    </source>
</evidence>
<feature type="compositionally biased region" description="Polar residues" evidence="17">
    <location>
        <begin position="369"/>
        <end position="387"/>
    </location>
</feature>
<dbReference type="Gene3D" id="1.10.150.670">
    <property type="entry name" value="Crossover junction endonuclease EME1, DNA-binding domain"/>
    <property type="match status" value="1"/>
</dbReference>
<gene>
    <name evidence="19" type="ORF">M422DRAFT_36887</name>
</gene>
<evidence type="ECO:0000256" key="8">
    <source>
        <dbReference type="ARBA" id="ARBA00022763"/>
    </source>
</evidence>
<dbReference type="GO" id="GO:0048476">
    <property type="term" value="C:Holliday junction resolvase complex"/>
    <property type="evidence" value="ECO:0007669"/>
    <property type="project" value="UniProtKB-UniRule"/>
</dbReference>
<comment type="cofactor">
    <cofactor evidence="1 16">
        <name>Mg(2+)</name>
        <dbReference type="ChEBI" id="CHEBI:18420"/>
    </cofactor>
</comment>
<dbReference type="GO" id="GO:0006308">
    <property type="term" value="P:DNA catabolic process"/>
    <property type="evidence" value="ECO:0007669"/>
    <property type="project" value="UniProtKB-UniRule"/>
</dbReference>
<dbReference type="HOGENOM" id="CLU_381806_0_0_1"/>
<feature type="compositionally biased region" description="Low complexity" evidence="17">
    <location>
        <begin position="407"/>
        <end position="422"/>
    </location>
</feature>
<evidence type="ECO:0000313" key="20">
    <source>
        <dbReference type="Proteomes" id="UP000054279"/>
    </source>
</evidence>
<evidence type="ECO:0000256" key="5">
    <source>
        <dbReference type="ARBA" id="ARBA00022722"/>
    </source>
</evidence>
<evidence type="ECO:0000259" key="18">
    <source>
        <dbReference type="SMART" id="SM00891"/>
    </source>
</evidence>
<dbReference type="SUPFAM" id="SSF52980">
    <property type="entry name" value="Restriction endonuclease-like"/>
    <property type="match status" value="1"/>
</dbReference>
<dbReference type="EC" id="3.1.22.-" evidence="16"/>
<protein>
    <recommendedName>
        <fullName evidence="4 16">Crossover junction endonuclease MUS81</fullName>
        <ecNumber evidence="16">3.1.22.-</ecNumber>
    </recommendedName>
</protein>
<dbReference type="GO" id="GO:0008821">
    <property type="term" value="F:crossover junction DNA endonuclease activity"/>
    <property type="evidence" value="ECO:0007669"/>
    <property type="project" value="UniProtKB-UniRule"/>
</dbReference>
<keyword evidence="9 16" id="KW-0378">Hydrolase</keyword>
<evidence type="ECO:0000256" key="4">
    <source>
        <dbReference type="ARBA" id="ARBA00017114"/>
    </source>
</evidence>
<feature type="region of interest" description="Disordered" evidence="17">
    <location>
        <begin position="299"/>
        <end position="330"/>
    </location>
</feature>
<keyword evidence="13 16" id="KW-0539">Nucleus</keyword>
<evidence type="ECO:0000256" key="11">
    <source>
        <dbReference type="ARBA" id="ARBA00023172"/>
    </source>
</evidence>
<dbReference type="OrthoDB" id="5963188at2759"/>
<keyword evidence="20" id="KW-1185">Reference proteome</keyword>
<proteinExistence type="inferred from homology"/>
<keyword evidence="6 16" id="KW-0479">Metal-binding</keyword>
<dbReference type="InterPro" id="IPR027421">
    <property type="entry name" value="DNA_pol_lamdba_lyase_dom_sf"/>
</dbReference>
<feature type="domain" description="ERCC4" evidence="18">
    <location>
        <begin position="555"/>
        <end position="657"/>
    </location>
</feature>
<comment type="similarity">
    <text evidence="3 16">Belongs to the XPF family.</text>
</comment>
<dbReference type="InterPro" id="IPR047416">
    <property type="entry name" value="XPF_nuclease_Mus81"/>
</dbReference>
<evidence type="ECO:0000256" key="6">
    <source>
        <dbReference type="ARBA" id="ARBA00022723"/>
    </source>
</evidence>
<evidence type="ECO:0000256" key="9">
    <source>
        <dbReference type="ARBA" id="ARBA00022801"/>
    </source>
</evidence>
<feature type="region of interest" description="Disordered" evidence="17">
    <location>
        <begin position="72"/>
        <end position="174"/>
    </location>
</feature>
<feature type="compositionally biased region" description="Low complexity" evidence="17">
    <location>
        <begin position="136"/>
        <end position="150"/>
    </location>
</feature>
<evidence type="ECO:0000313" key="19">
    <source>
        <dbReference type="EMBL" id="KIJ29673.1"/>
    </source>
</evidence>
<comment type="subunit">
    <text evidence="16">Interacts with EME1.</text>
</comment>
<keyword evidence="7 16" id="KW-0255">Endonuclease</keyword>
<name>A0A0C9TJ77_SPHS4</name>
<evidence type="ECO:0000256" key="14">
    <source>
        <dbReference type="ARBA" id="ARBA00023254"/>
    </source>
</evidence>
<keyword evidence="12 16" id="KW-0234">DNA repair</keyword>
<dbReference type="AlphaFoldDB" id="A0A0C9TJ77"/>
<comment type="subcellular location">
    <subcellularLocation>
        <location evidence="2 16">Nucleus</location>
    </subcellularLocation>
</comment>
<dbReference type="GO" id="GO:0000727">
    <property type="term" value="P:double-strand break repair via break-induced replication"/>
    <property type="evidence" value="ECO:0007669"/>
    <property type="project" value="UniProtKB-UniRule"/>
</dbReference>
<dbReference type="PANTHER" id="PTHR13451:SF0">
    <property type="entry name" value="CROSSOVER JUNCTION ENDONUCLEASE MUS81"/>
    <property type="match status" value="1"/>
</dbReference>
<dbReference type="InterPro" id="IPR042530">
    <property type="entry name" value="EME1/EME2_C"/>
</dbReference>
<dbReference type="InterPro" id="IPR011335">
    <property type="entry name" value="Restrct_endonuc-II-like"/>
</dbReference>
<dbReference type="Proteomes" id="UP000054279">
    <property type="component" value="Unassembled WGS sequence"/>
</dbReference>
<dbReference type="PANTHER" id="PTHR13451">
    <property type="entry name" value="CLASS II CROSSOVER JUNCTION ENDONUCLEASE MUS81"/>
    <property type="match status" value="1"/>
</dbReference>
<evidence type="ECO:0000256" key="15">
    <source>
        <dbReference type="ARBA" id="ARBA00058015"/>
    </source>
</evidence>
<dbReference type="EMBL" id="KN837278">
    <property type="protein sequence ID" value="KIJ29673.1"/>
    <property type="molecule type" value="Genomic_DNA"/>
</dbReference>
<sequence length="864" mass="95945">MPRGRTRKNDVWLTILEKRRDGVKEGDKMVWVYGKAIKNLKLAQKEYTNPDGLVEVNGIGVGLVNTIKKDYNGEQDNATAPHSSSPSSPKRKSDGPAPSEQPKKRGRPSTQPVANTSNHVTQRQQENMLPEHRAISYDSTNTSPSSSQSSPGLRAGSMFGAPQGLLNPGPDRSFGNGVIGSVASSSYNRYSAADRDASNRHQEIAVPSTSSPGKFSFYYLDSDSNTVSDSSEAAVDIIKNRLWLKIRYTTRGLHNEHSVYPFLYPQPSLTAEEKVLEGWLLDDAAEDLALRKATGFSRSPGIGASQISASTSRSNITSRDTLGEGVSRGPAVVHNPYELAAMLRAEGKSKSKTLDPARALPATTKEWEVQNTQKSSMASTSKPQPGTSVVKANLAQTSNMARSSSFSINQVSSSSTQTSSSQLGNVPQPPLRRATTLPESMLAPRPESIAMQNNQYVSVPFSQPNLITNTTARGKGKGRIQRGRVSDFAPALPAVDEFDRGLDRQAASQEGSSRGGNSAQISADMMDDVADLTSRSETFVNFTPIVFEPNTYDIVLLLDNREVKTRDDPNYMIEALQKKGVTVEKHPLVLGDVLWIARRKPCYHKGNETDQCVVDYILERKRLDDLEGSIRDGRFHEQKIRLAYTALKVFYLVEHYDMPDITETGQKAIMTAKSSTQIVDGFHLKETPRISYTINFLATMHKTICEMYEGKPLYIIPSEHVSHHRYMGLQKHLRDTQPDRRYMMTYESFDQICHKTKNLTARDLFAQMLLCVKGVSVEKAAGVIKNYPTVRSLWEAFRVAEEKEKREKRRIEALLESGVKLLKKDQKYPEAKDLLSNLGDHRLKLGPALSSKIYTLFRANSYAL</sequence>
<dbReference type="Gene3D" id="3.40.50.10130">
    <property type="match status" value="1"/>
</dbReference>
<dbReference type="GO" id="GO:0031573">
    <property type="term" value="P:mitotic intra-S DNA damage checkpoint signaling"/>
    <property type="evidence" value="ECO:0007669"/>
    <property type="project" value="TreeGrafter"/>
</dbReference>
<keyword evidence="14" id="KW-0469">Meiosis</keyword>
<evidence type="ECO:0000256" key="12">
    <source>
        <dbReference type="ARBA" id="ARBA00023204"/>
    </source>
</evidence>
<evidence type="ECO:0000256" key="10">
    <source>
        <dbReference type="ARBA" id="ARBA00022842"/>
    </source>
</evidence>
<feature type="region of interest" description="Disordered" evidence="17">
    <location>
        <begin position="348"/>
        <end position="388"/>
    </location>
</feature>
<evidence type="ECO:0000256" key="13">
    <source>
        <dbReference type="ARBA" id="ARBA00023242"/>
    </source>
</evidence>
<dbReference type="InterPro" id="IPR033309">
    <property type="entry name" value="Mus81"/>
</dbReference>
<feature type="compositionally biased region" description="Polar residues" evidence="17">
    <location>
        <begin position="108"/>
        <end position="127"/>
    </location>
</feature>
<organism evidence="19 20">
    <name type="scientific">Sphaerobolus stellatus (strain SS14)</name>
    <dbReference type="NCBI Taxonomy" id="990650"/>
    <lineage>
        <taxon>Eukaryota</taxon>
        <taxon>Fungi</taxon>
        <taxon>Dikarya</taxon>
        <taxon>Basidiomycota</taxon>
        <taxon>Agaricomycotina</taxon>
        <taxon>Agaricomycetes</taxon>
        <taxon>Phallomycetidae</taxon>
        <taxon>Geastrales</taxon>
        <taxon>Sphaerobolaceae</taxon>
        <taxon>Sphaerobolus</taxon>
    </lineage>
</organism>
<feature type="region of interest" description="Disordered" evidence="17">
    <location>
        <begin position="407"/>
        <end position="433"/>
    </location>
</feature>
<evidence type="ECO:0000256" key="1">
    <source>
        <dbReference type="ARBA" id="ARBA00001946"/>
    </source>
</evidence>
<dbReference type="InterPro" id="IPR006166">
    <property type="entry name" value="ERCC4_domain"/>
</dbReference>
<keyword evidence="8 16" id="KW-0227">DNA damage</keyword>
<evidence type="ECO:0000256" key="2">
    <source>
        <dbReference type="ARBA" id="ARBA00004123"/>
    </source>
</evidence>
<reference evidence="19 20" key="1">
    <citation type="submission" date="2014-06" db="EMBL/GenBank/DDBJ databases">
        <title>Evolutionary Origins and Diversification of the Mycorrhizal Mutualists.</title>
        <authorList>
            <consortium name="DOE Joint Genome Institute"/>
            <consortium name="Mycorrhizal Genomics Consortium"/>
            <person name="Kohler A."/>
            <person name="Kuo A."/>
            <person name="Nagy L.G."/>
            <person name="Floudas D."/>
            <person name="Copeland A."/>
            <person name="Barry K.W."/>
            <person name="Cichocki N."/>
            <person name="Veneault-Fourrey C."/>
            <person name="LaButti K."/>
            <person name="Lindquist E.A."/>
            <person name="Lipzen A."/>
            <person name="Lundell T."/>
            <person name="Morin E."/>
            <person name="Murat C."/>
            <person name="Riley R."/>
            <person name="Ohm R."/>
            <person name="Sun H."/>
            <person name="Tunlid A."/>
            <person name="Henrissat B."/>
            <person name="Grigoriev I.V."/>
            <person name="Hibbett D.S."/>
            <person name="Martin F."/>
        </authorList>
    </citation>
    <scope>NUCLEOTIDE SEQUENCE [LARGE SCALE GENOMIC DNA]</scope>
    <source>
        <strain evidence="19 20">SS14</strain>
    </source>
</reference>
<dbReference type="GO" id="GO:0003677">
    <property type="term" value="F:DNA binding"/>
    <property type="evidence" value="ECO:0007669"/>
    <property type="project" value="UniProtKB-UniRule"/>
</dbReference>
<comment type="function">
    <text evidence="15 16">Interacts with EME1 to form a DNA structure-specific endonuclease with substrate preference for branched DNA structures with a 5'-end at the branch nick. Typical substrates include 3'-flap structures, D-loops, replication forks and nicked Holliday junctions. May be required in mitosis for the processing of stalled or collapsed replication fork intermediates. May be required in meiosis for the repair of meiosis-specific double strand breaks subsequent to single-end invasion (SEI).</text>
</comment>
<accession>A0A0C9TJ77</accession>
<dbReference type="CDD" id="cd20074">
    <property type="entry name" value="XPF_nuclease_Mus81"/>
    <property type="match status" value="1"/>
</dbReference>
<keyword evidence="11 16" id="KW-0233">DNA recombination</keyword>
<evidence type="ECO:0000256" key="16">
    <source>
        <dbReference type="RuleBase" id="RU369042"/>
    </source>
</evidence>
<feature type="compositionally biased region" description="Polar residues" evidence="17">
    <location>
        <begin position="305"/>
        <end position="320"/>
    </location>
</feature>
<dbReference type="Gene3D" id="1.10.150.110">
    <property type="entry name" value="DNA polymerase beta, N-terminal domain-like"/>
    <property type="match status" value="1"/>
</dbReference>
<evidence type="ECO:0000256" key="17">
    <source>
        <dbReference type="SAM" id="MobiDB-lite"/>
    </source>
</evidence>
<dbReference type="GO" id="GO:0048257">
    <property type="term" value="F:3'-flap endonuclease activity"/>
    <property type="evidence" value="ECO:0007669"/>
    <property type="project" value="TreeGrafter"/>
</dbReference>
<keyword evidence="10 16" id="KW-0460">Magnesium</keyword>